<evidence type="ECO:0000313" key="7">
    <source>
        <dbReference type="EMBL" id="AOH84228.1"/>
    </source>
</evidence>
<dbReference type="InterPro" id="IPR007627">
    <property type="entry name" value="RNA_pol_sigma70_r2"/>
</dbReference>
<dbReference type="STRING" id="1560345.AWL63_09835"/>
<dbReference type="Gene3D" id="1.10.1740.10">
    <property type="match status" value="1"/>
</dbReference>
<evidence type="ECO:0000313" key="8">
    <source>
        <dbReference type="Proteomes" id="UP000094256"/>
    </source>
</evidence>
<keyword evidence="4" id="KW-0804">Transcription</keyword>
<dbReference type="InterPro" id="IPR036388">
    <property type="entry name" value="WH-like_DNA-bd_sf"/>
</dbReference>
<dbReference type="EMBL" id="CP014168">
    <property type="protein sequence ID" value="AOH84228.1"/>
    <property type="molecule type" value="Genomic_DNA"/>
</dbReference>
<dbReference type="Pfam" id="PF08281">
    <property type="entry name" value="Sigma70_r4_2"/>
    <property type="match status" value="1"/>
</dbReference>
<protein>
    <submittedName>
        <fullName evidence="7">RNA polymerase subunit sigma-70</fullName>
    </submittedName>
</protein>
<dbReference type="InterPro" id="IPR013325">
    <property type="entry name" value="RNA_pol_sigma_r2"/>
</dbReference>
<feature type="domain" description="RNA polymerase sigma-70 region 2" evidence="5">
    <location>
        <begin position="4"/>
        <end position="69"/>
    </location>
</feature>
<dbReference type="InterPro" id="IPR013324">
    <property type="entry name" value="RNA_pol_sigma_r3/r4-like"/>
</dbReference>
<gene>
    <name evidence="7" type="ORF">AWL63_09835</name>
</gene>
<accession>A0A1B3Z9W7</accession>
<dbReference type="InterPro" id="IPR013249">
    <property type="entry name" value="RNA_pol_sigma70_r4_t2"/>
</dbReference>
<proteinExistence type="inferred from homology"/>
<dbReference type="PANTHER" id="PTHR43133">
    <property type="entry name" value="RNA POLYMERASE ECF-TYPE SIGMA FACTO"/>
    <property type="match status" value="1"/>
</dbReference>
<evidence type="ECO:0000256" key="3">
    <source>
        <dbReference type="ARBA" id="ARBA00023082"/>
    </source>
</evidence>
<dbReference type="OrthoDB" id="9794372at2"/>
<dbReference type="GO" id="GO:0016987">
    <property type="term" value="F:sigma factor activity"/>
    <property type="evidence" value="ECO:0007669"/>
    <property type="project" value="UniProtKB-KW"/>
</dbReference>
<dbReference type="PANTHER" id="PTHR43133:SF63">
    <property type="entry name" value="RNA POLYMERASE SIGMA FACTOR FECI-RELATED"/>
    <property type="match status" value="1"/>
</dbReference>
<dbReference type="GO" id="GO:0003677">
    <property type="term" value="F:DNA binding"/>
    <property type="evidence" value="ECO:0007669"/>
    <property type="project" value="InterPro"/>
</dbReference>
<dbReference type="Proteomes" id="UP000094256">
    <property type="component" value="Chromosome"/>
</dbReference>
<keyword evidence="3" id="KW-0731">Sigma factor</keyword>
<evidence type="ECO:0000256" key="1">
    <source>
        <dbReference type="ARBA" id="ARBA00010641"/>
    </source>
</evidence>
<dbReference type="Gene3D" id="1.10.10.10">
    <property type="entry name" value="Winged helix-like DNA-binding domain superfamily/Winged helix DNA-binding domain"/>
    <property type="match status" value="1"/>
</dbReference>
<dbReference type="InterPro" id="IPR014284">
    <property type="entry name" value="RNA_pol_sigma-70_dom"/>
</dbReference>
<dbReference type="SUPFAM" id="SSF88946">
    <property type="entry name" value="Sigma2 domain of RNA polymerase sigma factors"/>
    <property type="match status" value="1"/>
</dbReference>
<evidence type="ECO:0000259" key="6">
    <source>
        <dbReference type="Pfam" id="PF08281"/>
    </source>
</evidence>
<dbReference type="KEGG" id="span:AWL63_09835"/>
<evidence type="ECO:0000256" key="4">
    <source>
        <dbReference type="ARBA" id="ARBA00023163"/>
    </source>
</evidence>
<dbReference type="AlphaFoldDB" id="A0A1B3Z9W7"/>
<evidence type="ECO:0000259" key="5">
    <source>
        <dbReference type="Pfam" id="PF04542"/>
    </source>
</evidence>
<evidence type="ECO:0000256" key="2">
    <source>
        <dbReference type="ARBA" id="ARBA00023015"/>
    </source>
</evidence>
<reference evidence="7 8" key="1">
    <citation type="submission" date="2016-01" db="EMBL/GenBank/DDBJ databases">
        <title>Complete genome and mega plasmid sequence of Sphingomonas panacis DCY99 elicits systemic resistance in rice to Xanthomonas oryzae.</title>
        <authorList>
            <person name="Kim Y.J."/>
            <person name="Yang D.C."/>
            <person name="Sing P."/>
        </authorList>
    </citation>
    <scope>NUCLEOTIDE SEQUENCE [LARGE SCALE GENOMIC DNA]</scope>
    <source>
        <strain evidence="7 8">DCY99</strain>
    </source>
</reference>
<dbReference type="NCBIfam" id="TIGR02937">
    <property type="entry name" value="sigma70-ECF"/>
    <property type="match status" value="1"/>
</dbReference>
<dbReference type="InterPro" id="IPR039425">
    <property type="entry name" value="RNA_pol_sigma-70-like"/>
</dbReference>
<sequence>MQIYQESRGELLRFLTARVGDRAEAEDLLHDLWLRIQSADAGPIANGRSYLYRAAQNLVLDRARARQRRLVRETAWSGHGDDHAEPADPRADIEALIAAREDAAALAAAMAKLPEKAGQVFRLHKIDGLPHAEIAARLGISRSGVEKHIATAMTHLRRALDGGTA</sequence>
<organism evidence="7 8">
    <name type="scientific">Sphingomonas panacis</name>
    <dbReference type="NCBI Taxonomy" id="1560345"/>
    <lineage>
        <taxon>Bacteria</taxon>
        <taxon>Pseudomonadati</taxon>
        <taxon>Pseudomonadota</taxon>
        <taxon>Alphaproteobacteria</taxon>
        <taxon>Sphingomonadales</taxon>
        <taxon>Sphingomonadaceae</taxon>
        <taxon>Sphingomonas</taxon>
    </lineage>
</organism>
<dbReference type="Pfam" id="PF04542">
    <property type="entry name" value="Sigma70_r2"/>
    <property type="match status" value="1"/>
</dbReference>
<name>A0A1B3Z9W7_9SPHN</name>
<keyword evidence="2" id="KW-0805">Transcription regulation</keyword>
<dbReference type="SUPFAM" id="SSF88659">
    <property type="entry name" value="Sigma3 and sigma4 domains of RNA polymerase sigma factors"/>
    <property type="match status" value="1"/>
</dbReference>
<keyword evidence="8" id="KW-1185">Reference proteome</keyword>
<comment type="similarity">
    <text evidence="1">Belongs to the sigma-70 factor family. ECF subfamily.</text>
</comment>
<feature type="domain" description="RNA polymerase sigma factor 70 region 4 type 2" evidence="6">
    <location>
        <begin position="105"/>
        <end position="156"/>
    </location>
</feature>
<dbReference type="GO" id="GO:0006352">
    <property type="term" value="P:DNA-templated transcription initiation"/>
    <property type="evidence" value="ECO:0007669"/>
    <property type="project" value="InterPro"/>
</dbReference>